<dbReference type="CDD" id="cd03378">
    <property type="entry name" value="beta_CA_cladeC"/>
    <property type="match status" value="1"/>
</dbReference>
<dbReference type="SUPFAM" id="SSF53056">
    <property type="entry name" value="beta-carbonic anhydrase, cab"/>
    <property type="match status" value="1"/>
</dbReference>
<comment type="similarity">
    <text evidence="1">Belongs to the beta-class carbonic anhydrase family.</text>
</comment>
<evidence type="ECO:0000256" key="2">
    <source>
        <dbReference type="PIRSR" id="PIRSR601765-1"/>
    </source>
</evidence>
<keyword evidence="2" id="KW-0862">Zinc</keyword>
<feature type="binding site" evidence="2">
    <location>
        <position position="114"/>
    </location>
    <ligand>
        <name>Zn(2+)</name>
        <dbReference type="ChEBI" id="CHEBI:29105"/>
    </ligand>
</feature>
<feature type="binding site" evidence="2">
    <location>
        <position position="63"/>
    </location>
    <ligand>
        <name>Zn(2+)</name>
        <dbReference type="ChEBI" id="CHEBI:29105"/>
    </ligand>
</feature>
<dbReference type="EMBL" id="JEMB01000530">
    <property type="protein sequence ID" value="KYF96518.1"/>
    <property type="molecule type" value="Genomic_DNA"/>
</dbReference>
<reference evidence="3 4" key="1">
    <citation type="submission" date="2014-02" db="EMBL/GenBank/DDBJ databases">
        <title>The small core and large imbalanced accessory genome model reveals a collaborative survival strategy of Sorangium cellulosum strains in nature.</title>
        <authorList>
            <person name="Han K."/>
            <person name="Peng R."/>
            <person name="Blom J."/>
            <person name="Li Y.-Z."/>
        </authorList>
    </citation>
    <scope>NUCLEOTIDE SEQUENCE [LARGE SCALE GENOMIC DNA]</scope>
    <source>
        <strain evidence="3 4">So0011-07</strain>
    </source>
</reference>
<accession>A0A150SW49</accession>
<evidence type="ECO:0000313" key="4">
    <source>
        <dbReference type="Proteomes" id="UP000075635"/>
    </source>
</evidence>
<dbReference type="Pfam" id="PF00484">
    <property type="entry name" value="Pro_CA"/>
    <property type="match status" value="1"/>
</dbReference>
<dbReference type="GO" id="GO:0008270">
    <property type="term" value="F:zinc ion binding"/>
    <property type="evidence" value="ECO:0007669"/>
    <property type="project" value="InterPro"/>
</dbReference>
<gene>
    <name evidence="3" type="ORF">BE17_25325</name>
</gene>
<sequence length="219" mass="23601">MSISTRAPALPVMSADQALERLVEGNRRFVDNNRSEHVALGQRERAALAEGQQPFAIILSCSDSRVPSELIFDQGLGDLFVIRVAGNVVAPSLIGSVEFAAAAFGTRLAVVMGHSRCGAINATLSELLHDEHGGPLTDNIRDIVERCRSPVETVVSVAGRHAPRDLLMREAVRANVRNSCDHLRHGSRLLERLCAEDGMRIVGAEYALETGKVTFLPGG</sequence>
<dbReference type="PANTHER" id="PTHR11002:SF79">
    <property type="entry name" value="CARBONIC ANHYDRASE 2"/>
    <property type="match status" value="1"/>
</dbReference>
<feature type="binding site" evidence="2">
    <location>
        <position position="61"/>
    </location>
    <ligand>
        <name>Zn(2+)</name>
        <dbReference type="ChEBI" id="CHEBI:29105"/>
    </ligand>
</feature>
<evidence type="ECO:0000313" key="3">
    <source>
        <dbReference type="EMBL" id="KYF96518.1"/>
    </source>
</evidence>
<keyword evidence="2" id="KW-0479">Metal-binding</keyword>
<proteinExistence type="inferred from homology"/>
<dbReference type="Gene3D" id="3.40.1050.10">
    <property type="entry name" value="Carbonic anhydrase"/>
    <property type="match status" value="1"/>
</dbReference>
<dbReference type="AlphaFoldDB" id="A0A150SW49"/>
<dbReference type="InterPro" id="IPR001765">
    <property type="entry name" value="Carbonic_anhydrase"/>
</dbReference>
<organism evidence="3 4">
    <name type="scientific">Sorangium cellulosum</name>
    <name type="common">Polyangium cellulosum</name>
    <dbReference type="NCBI Taxonomy" id="56"/>
    <lineage>
        <taxon>Bacteria</taxon>
        <taxon>Pseudomonadati</taxon>
        <taxon>Myxococcota</taxon>
        <taxon>Polyangia</taxon>
        <taxon>Polyangiales</taxon>
        <taxon>Polyangiaceae</taxon>
        <taxon>Sorangium</taxon>
    </lineage>
</organism>
<comment type="caution">
    <text evidence="3">The sequence shown here is derived from an EMBL/GenBank/DDBJ whole genome shotgun (WGS) entry which is preliminary data.</text>
</comment>
<dbReference type="GO" id="GO:0004089">
    <property type="term" value="F:carbonate dehydratase activity"/>
    <property type="evidence" value="ECO:0007669"/>
    <property type="project" value="InterPro"/>
</dbReference>
<name>A0A150SW49_SORCE</name>
<feature type="binding site" evidence="2">
    <location>
        <position position="117"/>
    </location>
    <ligand>
        <name>Zn(2+)</name>
        <dbReference type="ChEBI" id="CHEBI:29105"/>
    </ligand>
</feature>
<dbReference type="SMART" id="SM00947">
    <property type="entry name" value="Pro_CA"/>
    <property type="match status" value="1"/>
</dbReference>
<comment type="cofactor">
    <cofactor evidence="2">
        <name>Zn(2+)</name>
        <dbReference type="ChEBI" id="CHEBI:29105"/>
    </cofactor>
    <text evidence="2">Binds 1 zinc ion per subunit.</text>
</comment>
<protein>
    <submittedName>
        <fullName evidence="3">Carbonic anhydrase</fullName>
    </submittedName>
</protein>
<evidence type="ECO:0000256" key="1">
    <source>
        <dbReference type="ARBA" id="ARBA00006217"/>
    </source>
</evidence>
<dbReference type="PANTHER" id="PTHR11002">
    <property type="entry name" value="CARBONIC ANHYDRASE"/>
    <property type="match status" value="1"/>
</dbReference>
<dbReference type="InterPro" id="IPR036874">
    <property type="entry name" value="Carbonic_anhydrase_sf"/>
</dbReference>
<dbReference type="Proteomes" id="UP000075635">
    <property type="component" value="Unassembled WGS sequence"/>
</dbReference>